<keyword evidence="7" id="KW-1185">Reference proteome</keyword>
<dbReference type="GO" id="GO:0032259">
    <property type="term" value="P:methylation"/>
    <property type="evidence" value="ECO:0007669"/>
    <property type="project" value="UniProtKB-KW"/>
</dbReference>
<dbReference type="EMBL" id="FODV01000003">
    <property type="protein sequence ID" value="SEO62180.1"/>
    <property type="molecule type" value="Genomic_DNA"/>
</dbReference>
<accession>A0A1H8R725</accession>
<evidence type="ECO:0000256" key="1">
    <source>
        <dbReference type="ARBA" id="ARBA00022603"/>
    </source>
</evidence>
<dbReference type="OrthoDB" id="11691at2157"/>
<feature type="region of interest" description="Disordered" evidence="4">
    <location>
        <begin position="1"/>
        <end position="34"/>
    </location>
</feature>
<name>A0A1H8R725_9EURY</name>
<dbReference type="PANTHER" id="PTHR43464:SF19">
    <property type="entry name" value="UBIQUINONE BIOSYNTHESIS O-METHYLTRANSFERASE, MITOCHONDRIAL"/>
    <property type="match status" value="1"/>
</dbReference>
<sequence length="250" mass="27660">MVSDEEDPDADRAPTSYDRLADRATSGEEGWESPWATNPLQQYYSWPATTSLLPDIDGKRVLDAGCGIGDHVEWLLDEGAGVVGVDASERAVEVAHDRFGERATFHCADLTDGLGFAADSGFDVVLSHLVLDHVETWQPVFEAFQRVLEPGGVVVFSIVHPMHYYRQYETVTDYWTRTPVELAWEDAPVTSYHRPVSDVVEAVIETGFRLGTLDEPRPPAAYVEEAPPEWGGDERPQVLCVRARTTAAAD</sequence>
<dbReference type="PANTHER" id="PTHR43464">
    <property type="entry name" value="METHYLTRANSFERASE"/>
    <property type="match status" value="1"/>
</dbReference>
<dbReference type="CDD" id="cd02440">
    <property type="entry name" value="AdoMet_MTases"/>
    <property type="match status" value="1"/>
</dbReference>
<reference evidence="7" key="1">
    <citation type="submission" date="2016-10" db="EMBL/GenBank/DDBJ databases">
        <authorList>
            <person name="Varghese N."/>
            <person name="Submissions S."/>
        </authorList>
    </citation>
    <scope>NUCLEOTIDE SEQUENCE [LARGE SCALE GENOMIC DNA]</scope>
    <source>
        <strain evidence="7">CGMCC 1.10121</strain>
    </source>
</reference>
<protein>
    <submittedName>
        <fullName evidence="6">Methyltransferase domain-containing protein</fullName>
    </submittedName>
</protein>
<evidence type="ECO:0000259" key="5">
    <source>
        <dbReference type="Pfam" id="PF08241"/>
    </source>
</evidence>
<dbReference type="InterPro" id="IPR029063">
    <property type="entry name" value="SAM-dependent_MTases_sf"/>
</dbReference>
<evidence type="ECO:0000256" key="3">
    <source>
        <dbReference type="ARBA" id="ARBA00022691"/>
    </source>
</evidence>
<evidence type="ECO:0000256" key="4">
    <source>
        <dbReference type="SAM" id="MobiDB-lite"/>
    </source>
</evidence>
<evidence type="ECO:0000256" key="2">
    <source>
        <dbReference type="ARBA" id="ARBA00022679"/>
    </source>
</evidence>
<dbReference type="Pfam" id="PF08241">
    <property type="entry name" value="Methyltransf_11"/>
    <property type="match status" value="1"/>
</dbReference>
<dbReference type="InterPro" id="IPR013216">
    <property type="entry name" value="Methyltransf_11"/>
</dbReference>
<keyword evidence="2 6" id="KW-0808">Transferase</keyword>
<dbReference type="Gene3D" id="3.40.50.150">
    <property type="entry name" value="Vaccinia Virus protein VP39"/>
    <property type="match status" value="1"/>
</dbReference>
<dbReference type="AlphaFoldDB" id="A0A1H8R725"/>
<dbReference type="GO" id="GO:0008757">
    <property type="term" value="F:S-adenosylmethionine-dependent methyltransferase activity"/>
    <property type="evidence" value="ECO:0007669"/>
    <property type="project" value="InterPro"/>
</dbReference>
<dbReference type="SUPFAM" id="SSF53335">
    <property type="entry name" value="S-adenosyl-L-methionine-dependent methyltransferases"/>
    <property type="match status" value="1"/>
</dbReference>
<keyword evidence="3" id="KW-0949">S-adenosyl-L-methionine</keyword>
<organism evidence="6 7">
    <name type="scientific">Halogranum amylolyticum</name>
    <dbReference type="NCBI Taxonomy" id="660520"/>
    <lineage>
        <taxon>Archaea</taxon>
        <taxon>Methanobacteriati</taxon>
        <taxon>Methanobacteriota</taxon>
        <taxon>Stenosarchaea group</taxon>
        <taxon>Halobacteria</taxon>
        <taxon>Halobacteriales</taxon>
        <taxon>Haloferacaceae</taxon>
    </lineage>
</organism>
<evidence type="ECO:0000313" key="6">
    <source>
        <dbReference type="EMBL" id="SEO62180.1"/>
    </source>
</evidence>
<proteinExistence type="predicted"/>
<dbReference type="Proteomes" id="UP000199126">
    <property type="component" value="Unassembled WGS sequence"/>
</dbReference>
<evidence type="ECO:0000313" key="7">
    <source>
        <dbReference type="Proteomes" id="UP000199126"/>
    </source>
</evidence>
<feature type="domain" description="Methyltransferase type 11" evidence="5">
    <location>
        <begin position="62"/>
        <end position="156"/>
    </location>
</feature>
<keyword evidence="1 6" id="KW-0489">Methyltransferase</keyword>
<dbReference type="RefSeq" id="WP_089822981.1">
    <property type="nucleotide sequence ID" value="NZ_FODV01000003.1"/>
</dbReference>
<gene>
    <name evidence="6" type="ORF">SAMN04487948_103533</name>
</gene>